<proteinExistence type="predicted"/>
<accession>A0A4Z1K6M2</accession>
<dbReference type="AlphaFoldDB" id="A0A4Z1K6M2"/>
<evidence type="ECO:0000313" key="1">
    <source>
        <dbReference type="EMBL" id="TGO81595.1"/>
    </source>
</evidence>
<sequence>MVCIVHDTYHVQCSMFNVRNGGDGCRVTGYGYHSFSSIQTQSNATSYGTWKQERRKRNQDAAALVAKRSEHG</sequence>
<dbReference type="Proteomes" id="UP000297280">
    <property type="component" value="Unassembled WGS sequence"/>
</dbReference>
<gene>
    <name evidence="1" type="ORF">BPOR_1090g00030</name>
</gene>
<dbReference type="EMBL" id="PQXO01001084">
    <property type="protein sequence ID" value="TGO81595.1"/>
    <property type="molecule type" value="Genomic_DNA"/>
</dbReference>
<name>A0A4Z1K6M2_9HELO</name>
<evidence type="ECO:0000313" key="2">
    <source>
        <dbReference type="Proteomes" id="UP000297280"/>
    </source>
</evidence>
<organism evidence="1 2">
    <name type="scientific">Botrytis porri</name>
    <dbReference type="NCBI Taxonomy" id="87229"/>
    <lineage>
        <taxon>Eukaryota</taxon>
        <taxon>Fungi</taxon>
        <taxon>Dikarya</taxon>
        <taxon>Ascomycota</taxon>
        <taxon>Pezizomycotina</taxon>
        <taxon>Leotiomycetes</taxon>
        <taxon>Helotiales</taxon>
        <taxon>Sclerotiniaceae</taxon>
        <taxon>Botrytis</taxon>
    </lineage>
</organism>
<keyword evidence="2" id="KW-1185">Reference proteome</keyword>
<protein>
    <submittedName>
        <fullName evidence="1">Uncharacterized protein</fullName>
    </submittedName>
</protein>
<reference evidence="1 2" key="1">
    <citation type="submission" date="2017-12" db="EMBL/GenBank/DDBJ databases">
        <title>Comparative genomics of Botrytis spp.</title>
        <authorList>
            <person name="Valero-Jimenez C.A."/>
            <person name="Tapia P."/>
            <person name="Veloso J."/>
            <person name="Silva-Moreno E."/>
            <person name="Staats M."/>
            <person name="Valdes J.H."/>
            <person name="Van Kan J.A.L."/>
        </authorList>
    </citation>
    <scope>NUCLEOTIDE SEQUENCE [LARGE SCALE GENOMIC DNA]</scope>
    <source>
        <strain evidence="1 2">MUCL3349</strain>
    </source>
</reference>
<comment type="caution">
    <text evidence="1">The sequence shown here is derived from an EMBL/GenBank/DDBJ whole genome shotgun (WGS) entry which is preliminary data.</text>
</comment>